<name>A0A0S4M1Y5_9BURK</name>
<dbReference type="InterPro" id="IPR001406">
    <property type="entry name" value="PsdUridine_synth_TruA"/>
</dbReference>
<comment type="similarity">
    <text evidence="1 4 7">Belongs to the tRNA pseudouridine synthase TruA family.</text>
</comment>
<dbReference type="PANTHER" id="PTHR11142:SF0">
    <property type="entry name" value="TRNA PSEUDOURIDINE SYNTHASE-LIKE 1"/>
    <property type="match status" value="1"/>
</dbReference>
<evidence type="ECO:0000256" key="4">
    <source>
        <dbReference type="HAMAP-Rule" id="MF_00171"/>
    </source>
</evidence>
<sequence>MRWVLQIEYFGYDFCGWQKQVFVPTIQESLESALSRIAGEKVSVVAAGRTDSGVHAIGQVVHFDTNAVRHHMAWVRGVNSYLPKSVRVLWASPISDYFHARRSALSRRYRYILFMSPVRPALFAHRVSWTHHVLSEEAIYKALPLLVGCYDFSSFRSSECQAVSPVREIKDVSLVRQDSFLIFEVEANSFLQHMVRNIMGALIFIGRGLCDSDWLYELILQRSRLFAPPTAPPDGLYLLSVKYPAQYCFPSIDGSNFLPLCPG</sequence>
<keyword evidence="10" id="KW-1185">Reference proteome</keyword>
<feature type="binding site" evidence="4 6">
    <location>
        <position position="109"/>
    </location>
    <ligand>
        <name>substrate</name>
    </ligand>
</feature>
<dbReference type="Proteomes" id="UP000198651">
    <property type="component" value="Chromosome I"/>
</dbReference>
<comment type="catalytic activity">
    <reaction evidence="4 7">
        <text>uridine(38/39/40) in tRNA = pseudouridine(38/39/40) in tRNA</text>
        <dbReference type="Rhea" id="RHEA:22376"/>
        <dbReference type="Rhea" id="RHEA-COMP:10085"/>
        <dbReference type="Rhea" id="RHEA-COMP:10087"/>
        <dbReference type="ChEBI" id="CHEBI:65314"/>
        <dbReference type="ChEBI" id="CHEBI:65315"/>
        <dbReference type="EC" id="5.4.99.12"/>
    </reaction>
</comment>
<evidence type="ECO:0000256" key="1">
    <source>
        <dbReference type="ARBA" id="ARBA00009375"/>
    </source>
</evidence>
<dbReference type="OrthoDB" id="9811823at2"/>
<dbReference type="PIRSF" id="PIRSF001430">
    <property type="entry name" value="tRNA_psdUrid_synth"/>
    <property type="match status" value="1"/>
</dbReference>
<dbReference type="GO" id="GO:0031119">
    <property type="term" value="P:tRNA pseudouridine synthesis"/>
    <property type="evidence" value="ECO:0007669"/>
    <property type="project" value="UniProtKB-UniRule"/>
</dbReference>
<evidence type="ECO:0000256" key="6">
    <source>
        <dbReference type="PIRSR" id="PIRSR001430-2"/>
    </source>
</evidence>
<dbReference type="CDD" id="cd02570">
    <property type="entry name" value="PseudoU_synth_EcTruA"/>
    <property type="match status" value="1"/>
</dbReference>
<comment type="caution">
    <text evidence="4">Lacks conserved residue(s) required for the propagation of feature annotation.</text>
</comment>
<dbReference type="GO" id="GO:0160147">
    <property type="term" value="F:tRNA pseudouridine(38-40) synthase activity"/>
    <property type="evidence" value="ECO:0007669"/>
    <property type="project" value="UniProtKB-EC"/>
</dbReference>
<dbReference type="HAMAP" id="MF_00171">
    <property type="entry name" value="TruA"/>
    <property type="match status" value="1"/>
</dbReference>
<protein>
    <recommendedName>
        <fullName evidence="4">tRNA pseudouridine synthase A</fullName>
        <ecNumber evidence="4">5.4.99.12</ecNumber>
    </recommendedName>
    <alternativeName>
        <fullName evidence="4">tRNA pseudouridine(38-40) synthase</fullName>
    </alternativeName>
    <alternativeName>
        <fullName evidence="4">tRNA pseudouridylate synthase I</fullName>
    </alternativeName>
    <alternativeName>
        <fullName evidence="4">tRNA-uridine isomerase I</fullName>
    </alternativeName>
</protein>
<evidence type="ECO:0000256" key="5">
    <source>
        <dbReference type="PIRSR" id="PIRSR001430-1"/>
    </source>
</evidence>
<dbReference type="PANTHER" id="PTHR11142">
    <property type="entry name" value="PSEUDOURIDYLATE SYNTHASE"/>
    <property type="match status" value="1"/>
</dbReference>
<comment type="function">
    <text evidence="4">Formation of pseudouridine at positions 38, 39 and 40 in the anticodon stem and loop of transfer RNAs.</text>
</comment>
<dbReference type="InterPro" id="IPR020095">
    <property type="entry name" value="PsdUridine_synth_TruA_C"/>
</dbReference>
<feature type="domain" description="Pseudouridine synthase I TruA alpha/beta" evidence="8">
    <location>
        <begin position="145"/>
        <end position="244"/>
    </location>
</feature>
<evidence type="ECO:0000256" key="2">
    <source>
        <dbReference type="ARBA" id="ARBA00022694"/>
    </source>
</evidence>
<dbReference type="EC" id="5.4.99.12" evidence="4"/>
<organism evidence="9 10">
    <name type="scientific">Candidatus Ichthyocystis hellenicum</name>
    <dbReference type="NCBI Taxonomy" id="1561003"/>
    <lineage>
        <taxon>Bacteria</taxon>
        <taxon>Pseudomonadati</taxon>
        <taxon>Pseudomonadota</taxon>
        <taxon>Betaproteobacteria</taxon>
        <taxon>Burkholderiales</taxon>
        <taxon>Candidatus Ichthyocystis</taxon>
    </lineage>
</organism>
<dbReference type="AlphaFoldDB" id="A0A0S4M1Y5"/>
<evidence type="ECO:0000256" key="3">
    <source>
        <dbReference type="ARBA" id="ARBA00023235"/>
    </source>
</evidence>
<feature type="domain" description="Pseudouridine synthase I TruA alpha/beta" evidence="8">
    <location>
        <begin position="12"/>
        <end position="99"/>
    </location>
</feature>
<dbReference type="InterPro" id="IPR020103">
    <property type="entry name" value="PsdUridine_synth_cat_dom_sf"/>
</dbReference>
<evidence type="ECO:0000256" key="7">
    <source>
        <dbReference type="RuleBase" id="RU003792"/>
    </source>
</evidence>
<feature type="active site" description="Nucleophile" evidence="4 5">
    <location>
        <position position="51"/>
    </location>
</feature>
<accession>A0A0S4M1Y5</accession>
<comment type="subunit">
    <text evidence="4">Homodimer.</text>
</comment>
<keyword evidence="2 4" id="KW-0819">tRNA processing</keyword>
<dbReference type="InterPro" id="IPR020094">
    <property type="entry name" value="TruA/RsuA/RluB/E/F_N"/>
</dbReference>
<gene>
    <name evidence="4 9" type="primary">truA</name>
    <name evidence="9" type="ORF">Ark11_0963</name>
</gene>
<dbReference type="FunFam" id="3.30.70.580:FF:000001">
    <property type="entry name" value="tRNA pseudouridine synthase A"/>
    <property type="match status" value="1"/>
</dbReference>
<dbReference type="InterPro" id="IPR020097">
    <property type="entry name" value="PsdUridine_synth_TruA_a/b_dom"/>
</dbReference>
<dbReference type="GO" id="GO:0003723">
    <property type="term" value="F:RNA binding"/>
    <property type="evidence" value="ECO:0007669"/>
    <property type="project" value="InterPro"/>
</dbReference>
<dbReference type="SUPFAM" id="SSF55120">
    <property type="entry name" value="Pseudouridine synthase"/>
    <property type="match status" value="1"/>
</dbReference>
<dbReference type="RefSeq" id="WP_092343068.1">
    <property type="nucleotide sequence ID" value="NZ_FLSL01000088.1"/>
</dbReference>
<keyword evidence="3 4" id="KW-0413">Isomerase</keyword>
<dbReference type="EMBL" id="LN906597">
    <property type="protein sequence ID" value="CUT17783.1"/>
    <property type="molecule type" value="Genomic_DNA"/>
</dbReference>
<dbReference type="STRING" id="1561003.Ark11_0963"/>
<proteinExistence type="inferred from homology"/>
<dbReference type="Gene3D" id="3.30.70.580">
    <property type="entry name" value="Pseudouridine synthase I, catalytic domain, N-terminal subdomain"/>
    <property type="match status" value="1"/>
</dbReference>
<dbReference type="Pfam" id="PF01416">
    <property type="entry name" value="PseudoU_synth_1"/>
    <property type="match status" value="2"/>
</dbReference>
<evidence type="ECO:0000259" key="8">
    <source>
        <dbReference type="Pfam" id="PF01416"/>
    </source>
</evidence>
<evidence type="ECO:0000313" key="10">
    <source>
        <dbReference type="Proteomes" id="UP000198651"/>
    </source>
</evidence>
<dbReference type="Gene3D" id="3.30.70.660">
    <property type="entry name" value="Pseudouridine synthase I, catalytic domain, C-terminal subdomain"/>
    <property type="match status" value="1"/>
</dbReference>
<dbReference type="NCBIfam" id="TIGR00071">
    <property type="entry name" value="hisT_truA"/>
    <property type="match status" value="1"/>
</dbReference>
<dbReference type="PATRIC" id="fig|1561003.3.peg.986"/>
<evidence type="ECO:0000313" key="9">
    <source>
        <dbReference type="EMBL" id="CUT17783.1"/>
    </source>
</evidence>
<reference evidence="10" key="1">
    <citation type="submission" date="2015-11" db="EMBL/GenBank/DDBJ databases">
        <authorList>
            <person name="Seth-Smith H.M.B."/>
        </authorList>
    </citation>
    <scope>NUCLEOTIDE SEQUENCE [LARGE SCALE GENOMIC DNA]</scope>
    <source>
        <strain evidence="10">2013Ark11</strain>
    </source>
</reference>